<evidence type="ECO:0000313" key="4">
    <source>
        <dbReference type="EMBL" id="TWV47807.1"/>
    </source>
</evidence>
<evidence type="ECO:0000313" key="1">
    <source>
        <dbReference type="EMBL" id="KAA4752290.1"/>
    </source>
</evidence>
<gene>
    <name evidence="2" type="ORF">F2Z89_19975</name>
    <name evidence="1" type="ORF">F3B44_11345</name>
    <name evidence="4" type="ORF">FSA03_15420</name>
    <name evidence="3" type="ORF">FSA06_15430</name>
    <name evidence="5" type="ORF">FSA08_11260</name>
</gene>
<protein>
    <submittedName>
        <fullName evidence="5">Uncharacterized protein</fullName>
    </submittedName>
</protein>
<organism evidence="5 7">
    <name type="scientific">Bacteroides fragilis</name>
    <dbReference type="NCBI Taxonomy" id="817"/>
    <lineage>
        <taxon>Bacteria</taxon>
        <taxon>Pseudomonadati</taxon>
        <taxon>Bacteroidota</taxon>
        <taxon>Bacteroidia</taxon>
        <taxon>Bacteroidales</taxon>
        <taxon>Bacteroidaceae</taxon>
        <taxon>Bacteroides</taxon>
    </lineage>
</organism>
<dbReference type="Proteomes" id="UP000319026">
    <property type="component" value="Unassembled WGS sequence"/>
</dbReference>
<dbReference type="EMBL" id="VOHY01000008">
    <property type="protein sequence ID" value="TWV73577.1"/>
    <property type="molecule type" value="Genomic_DNA"/>
</dbReference>
<evidence type="ECO:0000313" key="8">
    <source>
        <dbReference type="Proteomes" id="UP000319026"/>
    </source>
</evidence>
<name>A0A5C6L7Z7_BACFG</name>
<dbReference type="EMBL" id="VWEQ01000009">
    <property type="protein sequence ID" value="KAA4752290.1"/>
    <property type="molecule type" value="Genomic_DNA"/>
</dbReference>
<dbReference type="Proteomes" id="UP000460666">
    <property type="component" value="Unassembled WGS sequence"/>
</dbReference>
<dbReference type="Proteomes" id="UP000315444">
    <property type="component" value="Unassembled WGS sequence"/>
</dbReference>
<dbReference type="EMBL" id="VOHT01000006">
    <property type="protein sequence ID" value="TWV47807.1"/>
    <property type="molecule type" value="Genomic_DNA"/>
</dbReference>
<reference evidence="5 7" key="4">
    <citation type="submission" date="2019-08" db="EMBL/GenBank/DDBJ databases">
        <title>Genome sequencing of Bacteroides fragilis Sample_iSURF_9.</title>
        <authorList>
            <person name="Chandler J.E."/>
            <person name="Ruoff K.L."/>
            <person name="Price C.E."/>
            <person name="Valls R.A."/>
            <person name="O'Toole G.A."/>
        </authorList>
    </citation>
    <scope>NUCLEOTIDE SEQUENCE [LARGE SCALE GENOMIC DNA]</scope>
    <source>
        <strain evidence="5 7">CFPLTA004_1B</strain>
    </source>
</reference>
<proteinExistence type="predicted"/>
<evidence type="ECO:0000313" key="2">
    <source>
        <dbReference type="EMBL" id="KAA4992319.1"/>
    </source>
</evidence>
<comment type="caution">
    <text evidence="5">The sequence shown here is derived from an EMBL/GenBank/DDBJ whole genome shotgun (WGS) entry which is preliminary data.</text>
</comment>
<dbReference type="Proteomes" id="UP000318041">
    <property type="component" value="Unassembled WGS sequence"/>
</dbReference>
<evidence type="ECO:0000313" key="5">
    <source>
        <dbReference type="EMBL" id="TWV73577.1"/>
    </source>
</evidence>
<dbReference type="Proteomes" id="UP000479773">
    <property type="component" value="Unassembled WGS sequence"/>
</dbReference>
<reference evidence="9 10" key="1">
    <citation type="journal article" date="2019" name="Nat. Med.">
        <title>A library of human gut bacterial isolates paired with longitudinal multiomics data enables mechanistic microbiome research.</title>
        <authorList>
            <person name="Poyet M."/>
            <person name="Groussin M."/>
            <person name="Gibbons S.M."/>
            <person name="Avila-Pacheco J."/>
            <person name="Jiang X."/>
            <person name="Kearney S.M."/>
            <person name="Perrotta A.R."/>
            <person name="Berdy B."/>
            <person name="Zhao S."/>
            <person name="Lieberman T.D."/>
            <person name="Swanson P.K."/>
            <person name="Smith M."/>
            <person name="Roesemann S."/>
            <person name="Alexander J.E."/>
            <person name="Rich S.A."/>
            <person name="Livny J."/>
            <person name="Vlamakis H."/>
            <person name="Clish C."/>
            <person name="Bullock K."/>
            <person name="Deik A."/>
            <person name="Scott J."/>
            <person name="Pierce K.A."/>
            <person name="Xavier R.J."/>
            <person name="Alm E.J."/>
        </authorList>
    </citation>
    <scope>NUCLEOTIDE SEQUENCE [LARGE SCALE GENOMIC DNA]</scope>
    <source>
        <strain evidence="1 10">BIOML-A106</strain>
        <strain evidence="2 9">BIOML-A46</strain>
    </source>
</reference>
<sequence>MLTSFRVNAYSFRSKYLLLFPKSKALLPPEPGFSLPKAAVRPFFSPEASETNRSSVSEKCYSVSFCAMILQMADTSDLSTQIFRNIFCLYMIRKIRNTIR</sequence>
<evidence type="ECO:0000313" key="10">
    <source>
        <dbReference type="Proteomes" id="UP000479773"/>
    </source>
</evidence>
<evidence type="ECO:0000313" key="9">
    <source>
        <dbReference type="Proteomes" id="UP000460666"/>
    </source>
</evidence>
<reference evidence="4 8" key="2">
    <citation type="submission" date="2019-07" db="EMBL/GenBank/DDBJ databases">
        <title>Genome Sequencing of Bacteroides fragilis.</title>
        <authorList>
            <person name="Pinto K.M."/>
            <person name="Ruoff K.L."/>
            <person name="Price C.E."/>
            <person name="Valls R.A."/>
            <person name="O'Toole G.A."/>
        </authorList>
    </citation>
    <scope>NUCLEOTIDE SEQUENCE [LARGE SCALE GENOMIC DNA]</scope>
    <source>
        <strain evidence="4 8">AD135F_3B</strain>
    </source>
</reference>
<dbReference type="EMBL" id="VOHV01000006">
    <property type="protein sequence ID" value="TWV40690.1"/>
    <property type="molecule type" value="Genomic_DNA"/>
</dbReference>
<evidence type="ECO:0000313" key="3">
    <source>
        <dbReference type="EMBL" id="TWV40690.1"/>
    </source>
</evidence>
<reference evidence="3 6" key="3">
    <citation type="submission" date="2019-07" db="EMBL/GenBank/DDBJ databases">
        <title>Genome sequencing of Bacteroides fragilis.</title>
        <authorList>
            <person name="Galasyn E.V."/>
            <person name="Ruoff K.L."/>
            <person name="Price C.E."/>
            <person name="Valls R.A."/>
            <person name="O'Toole G.A."/>
        </authorList>
    </citation>
    <scope>NUCLEOTIDE SEQUENCE [LARGE SCALE GENOMIC DNA]</scope>
    <source>
        <strain evidence="3 6">AD135F_1B</strain>
    </source>
</reference>
<dbReference type="EMBL" id="VWCJ01000020">
    <property type="protein sequence ID" value="KAA4992319.1"/>
    <property type="molecule type" value="Genomic_DNA"/>
</dbReference>
<evidence type="ECO:0000313" key="6">
    <source>
        <dbReference type="Proteomes" id="UP000315444"/>
    </source>
</evidence>
<accession>A0A5C6L7Z7</accession>
<evidence type="ECO:0000313" key="7">
    <source>
        <dbReference type="Proteomes" id="UP000318041"/>
    </source>
</evidence>
<dbReference type="AlphaFoldDB" id="A0A5C6L7Z7"/>